<evidence type="ECO:0000313" key="2">
    <source>
        <dbReference type="Proteomes" id="UP000656881"/>
    </source>
</evidence>
<sequence length="61" mass="6162">MPGVGEVVFGVPVVGSGEGMGMGSGMWCSLLSVAGRLGPGLCGLPCRWFAIPANPAQWTGR</sequence>
<organism evidence="1 2">
    <name type="scientific">Streptomyces lasiicapitis</name>
    <dbReference type="NCBI Taxonomy" id="1923961"/>
    <lineage>
        <taxon>Bacteria</taxon>
        <taxon>Bacillati</taxon>
        <taxon>Actinomycetota</taxon>
        <taxon>Actinomycetes</taxon>
        <taxon>Kitasatosporales</taxon>
        <taxon>Streptomycetaceae</taxon>
        <taxon>Streptomyces</taxon>
    </lineage>
</organism>
<dbReference type="Proteomes" id="UP000656881">
    <property type="component" value="Unassembled WGS sequence"/>
</dbReference>
<keyword evidence="2" id="KW-1185">Reference proteome</keyword>
<reference evidence="2" key="1">
    <citation type="journal article" date="2019" name="Int. J. Syst. Evol. Microbiol.">
        <title>The Global Catalogue of Microorganisms (GCM) 10K type strain sequencing project: providing services to taxonomists for standard genome sequencing and annotation.</title>
        <authorList>
            <consortium name="The Broad Institute Genomics Platform"/>
            <consortium name="The Broad Institute Genome Sequencing Center for Infectious Disease"/>
            <person name="Wu L."/>
            <person name="Ma J."/>
        </authorList>
    </citation>
    <scope>NUCLEOTIDE SEQUENCE [LARGE SCALE GENOMIC DNA]</scope>
    <source>
        <strain evidence="2">CGMCC 4.7349</strain>
    </source>
</reference>
<name>A0ABQ2MM36_9ACTN</name>
<protein>
    <submittedName>
        <fullName evidence="1">Uncharacterized protein</fullName>
    </submittedName>
</protein>
<gene>
    <name evidence="1" type="ORF">GCM10012286_58150</name>
</gene>
<proteinExistence type="predicted"/>
<evidence type="ECO:0000313" key="1">
    <source>
        <dbReference type="EMBL" id="GGO52629.1"/>
    </source>
</evidence>
<comment type="caution">
    <text evidence="1">The sequence shown here is derived from an EMBL/GenBank/DDBJ whole genome shotgun (WGS) entry which is preliminary data.</text>
</comment>
<accession>A0ABQ2MM36</accession>
<dbReference type="EMBL" id="BMNG01000013">
    <property type="protein sequence ID" value="GGO52629.1"/>
    <property type="molecule type" value="Genomic_DNA"/>
</dbReference>